<dbReference type="Proteomes" id="UP001283361">
    <property type="component" value="Unassembled WGS sequence"/>
</dbReference>
<comment type="caution">
    <text evidence="2">The sequence shown here is derived from an EMBL/GenBank/DDBJ whole genome shotgun (WGS) entry which is preliminary data.</text>
</comment>
<accession>A0AAE0YAU3</accession>
<feature type="compositionally biased region" description="Polar residues" evidence="1">
    <location>
        <begin position="1"/>
        <end position="18"/>
    </location>
</feature>
<organism evidence="2 3">
    <name type="scientific">Elysia crispata</name>
    <name type="common">lettuce slug</name>
    <dbReference type="NCBI Taxonomy" id="231223"/>
    <lineage>
        <taxon>Eukaryota</taxon>
        <taxon>Metazoa</taxon>
        <taxon>Spiralia</taxon>
        <taxon>Lophotrochozoa</taxon>
        <taxon>Mollusca</taxon>
        <taxon>Gastropoda</taxon>
        <taxon>Heterobranchia</taxon>
        <taxon>Euthyneura</taxon>
        <taxon>Panpulmonata</taxon>
        <taxon>Sacoglossa</taxon>
        <taxon>Placobranchoidea</taxon>
        <taxon>Plakobranchidae</taxon>
        <taxon>Elysia</taxon>
    </lineage>
</organism>
<dbReference type="EMBL" id="JAWDGP010006643">
    <property type="protein sequence ID" value="KAK3737492.1"/>
    <property type="molecule type" value="Genomic_DNA"/>
</dbReference>
<evidence type="ECO:0000256" key="1">
    <source>
        <dbReference type="SAM" id="MobiDB-lite"/>
    </source>
</evidence>
<reference evidence="2" key="1">
    <citation type="journal article" date="2023" name="G3 (Bethesda)">
        <title>A reference genome for the long-term kleptoplast-retaining sea slug Elysia crispata morphotype clarki.</title>
        <authorList>
            <person name="Eastman K.E."/>
            <person name="Pendleton A.L."/>
            <person name="Shaikh M.A."/>
            <person name="Suttiyut T."/>
            <person name="Ogas R."/>
            <person name="Tomko P."/>
            <person name="Gavelis G."/>
            <person name="Widhalm J.R."/>
            <person name="Wisecaver J.H."/>
        </authorList>
    </citation>
    <scope>NUCLEOTIDE SEQUENCE</scope>
    <source>
        <strain evidence="2">ECLA1</strain>
    </source>
</reference>
<name>A0AAE0YAU3_9GAST</name>
<gene>
    <name evidence="2" type="ORF">RRG08_028641</name>
</gene>
<feature type="compositionally biased region" description="Basic residues" evidence="1">
    <location>
        <begin position="22"/>
        <end position="37"/>
    </location>
</feature>
<dbReference type="AlphaFoldDB" id="A0AAE0YAU3"/>
<keyword evidence="3" id="KW-1185">Reference proteome</keyword>
<evidence type="ECO:0000313" key="3">
    <source>
        <dbReference type="Proteomes" id="UP001283361"/>
    </source>
</evidence>
<proteinExistence type="predicted"/>
<sequence>MRSIPQTLPRSKQSNRVNPQIGKRRFARDRKKPQKSRKTPERVPDIHHCCLVTRVVTAQVRGHNHNIDHRPLAIEDRNFERILEGAD</sequence>
<protein>
    <submittedName>
        <fullName evidence="2">Uncharacterized protein</fullName>
    </submittedName>
</protein>
<evidence type="ECO:0000313" key="2">
    <source>
        <dbReference type="EMBL" id="KAK3737492.1"/>
    </source>
</evidence>
<feature type="region of interest" description="Disordered" evidence="1">
    <location>
        <begin position="1"/>
        <end position="43"/>
    </location>
</feature>